<evidence type="ECO:0000313" key="3">
    <source>
        <dbReference type="Proteomes" id="UP000321484"/>
    </source>
</evidence>
<keyword evidence="2" id="KW-0670">Pyruvate</keyword>
<dbReference type="AlphaFoldDB" id="A0A511YUP1"/>
<dbReference type="Pfam" id="PF01326">
    <property type="entry name" value="PPDK_N"/>
    <property type="match status" value="1"/>
</dbReference>
<dbReference type="Proteomes" id="UP000321484">
    <property type="component" value="Unassembled WGS sequence"/>
</dbReference>
<dbReference type="GO" id="GO:0016301">
    <property type="term" value="F:kinase activity"/>
    <property type="evidence" value="ECO:0007669"/>
    <property type="project" value="InterPro"/>
</dbReference>
<dbReference type="InterPro" id="IPR002192">
    <property type="entry name" value="PPDK_AMP/ATP-bd"/>
</dbReference>
<feature type="domain" description="Pyruvate phosphate dikinase AMP/ATP-binding" evidence="1">
    <location>
        <begin position="290"/>
        <end position="669"/>
    </location>
</feature>
<dbReference type="GO" id="GO:0005524">
    <property type="term" value="F:ATP binding"/>
    <property type="evidence" value="ECO:0007669"/>
    <property type="project" value="InterPro"/>
</dbReference>
<name>A0A511YUP1_9CELL</name>
<evidence type="ECO:0000313" key="2">
    <source>
        <dbReference type="EMBL" id="GEN78910.1"/>
    </source>
</evidence>
<dbReference type="SUPFAM" id="SSF56059">
    <property type="entry name" value="Glutathione synthetase ATP-binding domain-like"/>
    <property type="match status" value="1"/>
</dbReference>
<keyword evidence="3" id="KW-1185">Reference proteome</keyword>
<accession>A0A511YUP1</accession>
<evidence type="ECO:0000259" key="1">
    <source>
        <dbReference type="Pfam" id="PF01326"/>
    </source>
</evidence>
<gene>
    <name evidence="2" type="ORF">AFE02nite_06440</name>
</gene>
<comment type="caution">
    <text evidence="2">The sequence shown here is derived from an EMBL/GenBank/DDBJ whole genome shotgun (WGS) entry which is preliminary data.</text>
</comment>
<organism evidence="2 3">
    <name type="scientific">Actinotalea fermentans</name>
    <dbReference type="NCBI Taxonomy" id="43671"/>
    <lineage>
        <taxon>Bacteria</taxon>
        <taxon>Bacillati</taxon>
        <taxon>Actinomycetota</taxon>
        <taxon>Actinomycetes</taxon>
        <taxon>Micrococcales</taxon>
        <taxon>Cellulomonadaceae</taxon>
        <taxon>Actinotalea</taxon>
    </lineage>
</organism>
<dbReference type="EMBL" id="BJYK01000001">
    <property type="protein sequence ID" value="GEN78910.1"/>
    <property type="molecule type" value="Genomic_DNA"/>
</dbReference>
<proteinExistence type="predicted"/>
<dbReference type="RefSeq" id="WP_222594313.1">
    <property type="nucleotide sequence ID" value="NZ_BJYK01000001.1"/>
</dbReference>
<dbReference type="Gene3D" id="3.30.1490.20">
    <property type="entry name" value="ATP-grasp fold, A domain"/>
    <property type="match status" value="1"/>
</dbReference>
<dbReference type="InterPro" id="IPR013815">
    <property type="entry name" value="ATP_grasp_subdomain_1"/>
</dbReference>
<protein>
    <submittedName>
        <fullName evidence="2">Phosphoenolpyruvate synthase</fullName>
    </submittedName>
</protein>
<reference evidence="2 3" key="1">
    <citation type="submission" date="2019-07" db="EMBL/GenBank/DDBJ databases">
        <title>Whole genome shotgun sequence of Actinotalea fermentans NBRC 105374.</title>
        <authorList>
            <person name="Hosoyama A."/>
            <person name="Uohara A."/>
            <person name="Ohji S."/>
            <person name="Ichikawa N."/>
        </authorList>
    </citation>
    <scope>NUCLEOTIDE SEQUENCE [LARGE SCALE GENOMIC DNA]</scope>
    <source>
        <strain evidence="2 3">NBRC 105374</strain>
    </source>
</reference>
<sequence length="852" mass="94845">MTAAMAAHGRITTGSRGVDTVIDGLRLGDNVVWQVDAVDDYRAAVDAFVEATLTGGRRLVYVRFGDHEPLVDDPRAVRVDVDASQGFERFATDVHELVAGEGPGVFYVFDALTDLLRYWHSDLMIGNFFKVTCPFLYELDTIAYFALRRDEHTFGTVASIRETTQLLLDLYRIDGRTYVHPLKVWQRYSPTMFFPNLITGDDAVCITASAEAAELFSRLRRSGARRDPWAIAFDRARDALELPEHAQHAAALSLMRMVIGGSSRMSELAGRYFTLEDLLSIASREVGTGLIGGKSVGMLLARRILEHDGGSRLARYLEPHDSYYLGSDVFYTYIVQNGWWPIRARQRTREGFHAHAPELREKLLHGVFPTNIREQFMEMLEYFGQSPIIVRSSSLLEDDFGNAFAGKYDSVWCVNQGTPEERYKAFENAVRQVYASAMSEEALDYRAARGLVDRDEQMAILVQRVSGDQHGDDYYPHLAGVGNSQNLYIWDPSVDAEAGMVRLVLGLGTRAVDRTVGDYAKIVCLDDPLRLPPMSYGDEKKYSQRGVDVLSLRENTWRSRGLEEVLAGELKADPGLFARVDEAAASRARERGRGESARSHLLDFRRVLEETELPAVLRDVLAILSAAYEHPVDVEFTVNFRADGSFSVNVLQCRPLQTRGVGAPVAMPETIDPGSCVFLSEGRFMGGNVRIPLDKVIAVRPAEYLDLDQRDRYEVARHIGRLNSALRGESVMLLGPGRWGTTTPALGVPVRFAEISTMAVLAEFSAPGAGFMPELSYGSHFFQDLVEAGIFYVALFDGESGVTFRPELLWDRPNELAVISPESARLSHVLHVVSTPGLQVSSDVATQRVVCR</sequence>